<feature type="transmembrane region" description="Helical" evidence="1">
    <location>
        <begin position="55"/>
        <end position="75"/>
    </location>
</feature>
<evidence type="ECO:0000313" key="2">
    <source>
        <dbReference type="EMBL" id="GAK50281.1"/>
    </source>
</evidence>
<gene>
    <name evidence="2" type="ORF">U14_01509</name>
</gene>
<proteinExistence type="predicted"/>
<feature type="transmembrane region" description="Helical" evidence="1">
    <location>
        <begin position="27"/>
        <end position="49"/>
    </location>
</feature>
<protein>
    <submittedName>
        <fullName evidence="2">Uncharacterized protein</fullName>
    </submittedName>
</protein>
<evidence type="ECO:0000256" key="1">
    <source>
        <dbReference type="SAM" id="Phobius"/>
    </source>
</evidence>
<name>A0A0S6VWY1_9BACT</name>
<reference evidence="2" key="1">
    <citation type="journal article" date="2015" name="PeerJ">
        <title>First genomic representation of candidate bacterial phylum KSB3 points to enhanced environmental sensing as a trigger of wastewater bulking.</title>
        <authorList>
            <person name="Sekiguchi Y."/>
            <person name="Ohashi A."/>
            <person name="Parks D.H."/>
            <person name="Yamauchi T."/>
            <person name="Tyson G.W."/>
            <person name="Hugenholtz P."/>
        </authorList>
    </citation>
    <scope>NUCLEOTIDE SEQUENCE [LARGE SCALE GENOMIC DNA]</scope>
</reference>
<sequence length="205" mass="23964">MKKLFGIKTMLKYLFTSIKKAFAGDIYLYWGWIGLLLFLCLLFTFHYVFQYTLLINPPLLFLIIALVMEGGIWIITEWIAWKQLRNAFRCIFSGMIIVLFLFVLLLFPFLHTTRRHYFTSPKKTNRLLIEESSLLSSCQIAGYPVKLKIFKKGNADEQNASVHFGEPDFPITDGRYQLEWETEDMVKVIVNSSSTEQSFLVDFTK</sequence>
<dbReference type="STRING" id="1499966.U14_01509"/>
<keyword evidence="3" id="KW-1185">Reference proteome</keyword>
<dbReference type="Proteomes" id="UP000030700">
    <property type="component" value="Unassembled WGS sequence"/>
</dbReference>
<keyword evidence="1" id="KW-0812">Transmembrane</keyword>
<dbReference type="AlphaFoldDB" id="A0A0S6VWY1"/>
<dbReference type="HOGENOM" id="CLU_1335339_0_0_0"/>
<evidence type="ECO:0000313" key="3">
    <source>
        <dbReference type="Proteomes" id="UP000030700"/>
    </source>
</evidence>
<organism evidence="2">
    <name type="scientific">Candidatus Moduliflexus flocculans</name>
    <dbReference type="NCBI Taxonomy" id="1499966"/>
    <lineage>
        <taxon>Bacteria</taxon>
        <taxon>Candidatus Moduliflexota</taxon>
        <taxon>Candidatus Moduliflexia</taxon>
        <taxon>Candidatus Moduliflexales</taxon>
        <taxon>Candidatus Moduliflexaceae</taxon>
    </lineage>
</organism>
<feature type="transmembrane region" description="Helical" evidence="1">
    <location>
        <begin position="87"/>
        <end position="110"/>
    </location>
</feature>
<accession>A0A0S6VWY1</accession>
<dbReference type="EMBL" id="DF820456">
    <property type="protein sequence ID" value="GAK50281.1"/>
    <property type="molecule type" value="Genomic_DNA"/>
</dbReference>
<keyword evidence="1" id="KW-1133">Transmembrane helix</keyword>
<keyword evidence="1" id="KW-0472">Membrane</keyword>